<evidence type="ECO:0000256" key="1">
    <source>
        <dbReference type="ARBA" id="ARBA00000851"/>
    </source>
</evidence>
<dbReference type="Pfam" id="PF04313">
    <property type="entry name" value="HSDR_N"/>
    <property type="match status" value="1"/>
</dbReference>
<keyword evidence="7 10" id="KW-0378">Hydrolase</keyword>
<dbReference type="NCBIfam" id="TIGR00348">
    <property type="entry name" value="hsdR"/>
    <property type="match status" value="1"/>
</dbReference>
<gene>
    <name evidence="12" type="ORF">NITFAB_0800</name>
</gene>
<dbReference type="EC" id="3.1.21.3" evidence="10"/>
<dbReference type="AlphaFoldDB" id="A0A2X0SCV2"/>
<evidence type="ECO:0000313" key="12">
    <source>
        <dbReference type="EMBL" id="SPS05211.1"/>
    </source>
</evidence>
<accession>A0A2X0SCV2</accession>
<dbReference type="InterPro" id="IPR007409">
    <property type="entry name" value="Restrct_endonuc_type1_HsdR_N"/>
</dbReference>
<comment type="function">
    <text evidence="10">Subunit R is required for both nuclease and ATPase activities, but not for modification.</text>
</comment>
<evidence type="ECO:0000256" key="5">
    <source>
        <dbReference type="ARBA" id="ARBA00022747"/>
    </source>
</evidence>
<keyword evidence="6" id="KW-0255">Endonuclease</keyword>
<dbReference type="InterPro" id="IPR027417">
    <property type="entry name" value="P-loop_NTPase"/>
</dbReference>
<dbReference type="GO" id="GO:0005524">
    <property type="term" value="F:ATP binding"/>
    <property type="evidence" value="ECO:0007669"/>
    <property type="project" value="UniProtKB-KW"/>
</dbReference>
<evidence type="ECO:0000256" key="7">
    <source>
        <dbReference type="ARBA" id="ARBA00022801"/>
    </source>
</evidence>
<dbReference type="InterPro" id="IPR055180">
    <property type="entry name" value="HsdR_RecA-like_helicase_dom_2"/>
</dbReference>
<dbReference type="CDD" id="cd22332">
    <property type="entry name" value="HsdR_N"/>
    <property type="match status" value="1"/>
</dbReference>
<dbReference type="GO" id="GO:0003677">
    <property type="term" value="F:DNA binding"/>
    <property type="evidence" value="ECO:0007669"/>
    <property type="project" value="UniProtKB-KW"/>
</dbReference>
<dbReference type="PROSITE" id="PS51192">
    <property type="entry name" value="HELICASE_ATP_BIND_1"/>
    <property type="match status" value="1"/>
</dbReference>
<dbReference type="InterPro" id="IPR004473">
    <property type="entry name" value="Restrct_endonuc_typeI_HsdR"/>
</dbReference>
<reference evidence="12" key="1">
    <citation type="submission" date="2018-05" db="EMBL/GenBank/DDBJ databases">
        <authorList>
            <person name="Lanie J.A."/>
            <person name="Ng W.-L."/>
            <person name="Kazmierczak K.M."/>
            <person name="Andrzejewski T.M."/>
            <person name="Davidsen T.M."/>
            <person name="Wayne K.J."/>
            <person name="Tettelin H."/>
            <person name="Glass J.I."/>
            <person name="Rusch D."/>
            <person name="Podicherti R."/>
            <person name="Tsui H.-C.T."/>
            <person name="Winkler M.E."/>
        </authorList>
    </citation>
    <scope>NUCLEOTIDE SEQUENCE</scope>
    <source>
        <strain evidence="12">KNB</strain>
    </source>
</reference>
<proteinExistence type="inferred from homology"/>
<protein>
    <recommendedName>
        <fullName evidence="10">Type I restriction enzyme endonuclease subunit</fullName>
        <shortName evidence="10">R protein</shortName>
        <ecNumber evidence="10">3.1.21.3</ecNumber>
    </recommendedName>
</protein>
<comment type="similarity">
    <text evidence="2 10">Belongs to the HsdR family.</text>
</comment>
<dbReference type="Gene3D" id="3.40.50.300">
    <property type="entry name" value="P-loop containing nucleotide triphosphate hydrolases"/>
    <property type="match status" value="2"/>
</dbReference>
<dbReference type="SMART" id="SM00487">
    <property type="entry name" value="DEXDc"/>
    <property type="match status" value="1"/>
</dbReference>
<dbReference type="GO" id="GO:0009035">
    <property type="term" value="F:type I site-specific deoxyribonuclease activity"/>
    <property type="evidence" value="ECO:0007669"/>
    <property type="project" value="UniProtKB-EC"/>
</dbReference>
<evidence type="ECO:0000256" key="8">
    <source>
        <dbReference type="ARBA" id="ARBA00022840"/>
    </source>
</evidence>
<comment type="catalytic activity">
    <reaction evidence="1 10">
        <text>Endonucleolytic cleavage of DNA to give random double-stranded fragments with terminal 5'-phosphates, ATP is simultaneously hydrolyzed.</text>
        <dbReference type="EC" id="3.1.21.3"/>
    </reaction>
</comment>
<dbReference type="SUPFAM" id="SSF52540">
    <property type="entry name" value="P-loop containing nucleoside triphosphate hydrolases"/>
    <property type="match status" value="1"/>
</dbReference>
<organism evidence="12">
    <name type="scientific">Candidatus Nitrotoga fabula</name>
    <dbReference type="NCBI Taxonomy" id="2182327"/>
    <lineage>
        <taxon>Bacteria</taxon>
        <taxon>Pseudomonadati</taxon>
        <taxon>Pseudomonadota</taxon>
        <taxon>Betaproteobacteria</taxon>
        <taxon>Nitrosomonadales</taxon>
        <taxon>Gallionellaceae</taxon>
        <taxon>Candidatus Nitrotoga</taxon>
    </lineage>
</organism>
<evidence type="ECO:0000256" key="3">
    <source>
        <dbReference type="ARBA" id="ARBA00022722"/>
    </source>
</evidence>
<dbReference type="Pfam" id="PF22679">
    <property type="entry name" value="T1R_D3-like"/>
    <property type="match status" value="1"/>
</dbReference>
<dbReference type="CDD" id="cd18030">
    <property type="entry name" value="DEXHc_RE_I_HsdR"/>
    <property type="match status" value="1"/>
</dbReference>
<dbReference type="EMBL" id="LS423452">
    <property type="protein sequence ID" value="SPS05211.1"/>
    <property type="molecule type" value="Genomic_DNA"/>
</dbReference>
<dbReference type="Gene3D" id="3.90.1570.50">
    <property type="match status" value="1"/>
</dbReference>
<evidence type="ECO:0000256" key="4">
    <source>
        <dbReference type="ARBA" id="ARBA00022741"/>
    </source>
</evidence>
<evidence type="ECO:0000256" key="10">
    <source>
        <dbReference type="RuleBase" id="RU364115"/>
    </source>
</evidence>
<dbReference type="InterPro" id="IPR014001">
    <property type="entry name" value="Helicase_ATP-bd"/>
</dbReference>
<evidence type="ECO:0000256" key="6">
    <source>
        <dbReference type="ARBA" id="ARBA00022759"/>
    </source>
</evidence>
<dbReference type="REBASE" id="254395">
    <property type="entry name" value="NspKNBORF804P"/>
</dbReference>
<comment type="subunit">
    <text evidence="10">The type I restriction/modification system is composed of three polypeptides R, M and S.</text>
</comment>
<dbReference type="GO" id="GO:0009307">
    <property type="term" value="P:DNA restriction-modification system"/>
    <property type="evidence" value="ECO:0007669"/>
    <property type="project" value="UniProtKB-KW"/>
</dbReference>
<keyword evidence="8 10" id="KW-0067">ATP-binding</keyword>
<feature type="domain" description="Helicase ATP-binding" evidence="11">
    <location>
        <begin position="329"/>
        <end position="494"/>
    </location>
</feature>
<keyword evidence="4 10" id="KW-0547">Nucleotide-binding</keyword>
<keyword evidence="9 10" id="KW-0238">DNA-binding</keyword>
<dbReference type="CDD" id="cd18800">
    <property type="entry name" value="SF2_C_EcoR124I-like"/>
    <property type="match status" value="1"/>
</dbReference>
<keyword evidence="5 10" id="KW-0680">Restriction system</keyword>
<dbReference type="PANTHER" id="PTHR30195">
    <property type="entry name" value="TYPE I SITE-SPECIFIC DEOXYRIBONUCLEASE PROTEIN SUBUNIT M AND R"/>
    <property type="match status" value="1"/>
</dbReference>
<dbReference type="Pfam" id="PF18766">
    <property type="entry name" value="SWI2_SNF2"/>
    <property type="match status" value="1"/>
</dbReference>
<dbReference type="InterPro" id="IPR040980">
    <property type="entry name" value="SWI2_SNF2"/>
</dbReference>
<evidence type="ECO:0000256" key="2">
    <source>
        <dbReference type="ARBA" id="ARBA00008598"/>
    </source>
</evidence>
<evidence type="ECO:0000256" key="9">
    <source>
        <dbReference type="ARBA" id="ARBA00023125"/>
    </source>
</evidence>
<keyword evidence="3" id="KW-0540">Nuclease</keyword>
<dbReference type="InterPro" id="IPR051268">
    <property type="entry name" value="Type-I_R_enzyme_R_subunit"/>
</dbReference>
<sequence>MLEKVHFDEAKQSQLTALELLLAMGYQYISAEEALLERGGDTSNFILSNIASQKLMEINGYEVDGQTYKFSEKDIRDAVDELEHIQYEGLIDTAQKIYNTIMPTSGGKTIRVRAGSRTISKNFRFIDFVHPENNAFHVTAEFVASGKQNIRPDIVCFVNGIPFAVIENKKSSVAVTEAINQMNRNQGPEFCPRLFTYTQLLVGTNGKELQYGTTGTPNKFYAVWKEKETTPEAMNAKAKELIAAKIEEPVYEKVLRDLNGYTEGHKQKLNRLPTEQDRSILALFEPTRLLDLTKNYILFDAGVKKLSRYQQYFAIHKMLAHIAETETSASGVIRRKGGLVWHTQGSGKSLTMVMFVKALIENPHISNPRVIIVTDRKDLDKQIKDTFKNCNLKKEVIQATSGQNLLDLIKDRNLGVITTIIDKFESASKKKAGFVDADQNIFVLIDEAHRSQNGLANLEMNRIIPNACYIGFTGTPLMKKDKESWKKFGGYIDKYTIDDALADNIILPLIYEGRYVDLVQNEEQIDRHVERITEDLNEKQKKELQKYIGTKVIKDNPQRIVEIGYDIEKHFTGHFQDTGLKAQIVAPSKFSAVLFQKFFQERGNIRTAVVVSDEHDNGDETNTHKAEVVKYLDSIRKNHSSVMKYEKDVIDSFKYNEDGIEVIIVVDKLLTGFDAPRNTVLYLAKDLKDHNLLQAIARVNRLHENKKLPKTAGYIIDYSENAKNINTAMKLFGNYDEADVKGTLIDVADKVEELEQNYGLLHDIFKTIKGSSDDEAFLQLLDDAPTREVFYKTLNAFIKNLNECFVLQDFVHEFDHLDTYTRELKKFMELRKTASLKYADRVDLAEYKQSLVSILDKYVDAKGVELLTKQINITNREQFEEAIETLGSDKSKAEAIAAQTQKTITEKMDSDPEFYERFSKKISEILQKMREGRMADVAALKELKVVSDDVVNKKDEGLPKAVESVPGADVFYRNLRDDFKKLGVPENEFIAIILDVFNIMKKETIVDWYKNQNVKRQIMNTIDDYLYDVVKQEKNIDLSDEDMRLIINSVLTLAENNYEIFS</sequence>
<name>A0A2X0SCV2_9PROT</name>
<dbReference type="PANTHER" id="PTHR30195:SF15">
    <property type="entry name" value="TYPE I RESTRICTION ENZYME HINDI ENDONUCLEASE SUBUNIT"/>
    <property type="match status" value="1"/>
</dbReference>
<evidence type="ECO:0000259" key="11">
    <source>
        <dbReference type="PROSITE" id="PS51192"/>
    </source>
</evidence>